<accession>A0ABV6MJF9</accession>
<dbReference type="Gene3D" id="2.130.10.10">
    <property type="entry name" value="YVTN repeat-like/Quinoprotein amine dehydrogenase"/>
    <property type="match status" value="1"/>
</dbReference>
<dbReference type="PANTHER" id="PTHR30344">
    <property type="entry name" value="6-PHOSPHOGLUCONOLACTONASE-RELATED"/>
    <property type="match status" value="1"/>
</dbReference>
<sequence length="366" mass="37256">MSSGVAEAGPVFGQVDSTAAATRPLFIGTYTDGTGAGKGIGVGTWDAASGQLTAKSVVTVANPSFLALAPSQRFLYAVDEQAGGKVTALSVSNGGLKVLNSQSSKGDGPTHLCVTPDGKHVLAANYDSGSVVVLPVKSDGSLGAATDLAQHTGSGPDPDRQEGPHAHQVLPDCTGAYVHSVDLGTDTVYAYTVSGAGKLKLVHQAKVPAGQGPRHLVFHPNGRYVYIANELGNSVIVAAYDPATGVLTPGKPQTTLTAPPKAGVRNYPGEIIISADGRFVYLSNRGADNAAVFAVGDSGASLKLLANTPVGKNPRHIGLDPTGSFLFSSNQDSATVTSYRVDKSTGLLTATGAPLKSPMPVMTLPL</sequence>
<dbReference type="RefSeq" id="WP_273939081.1">
    <property type="nucleotide sequence ID" value="NZ_CP097263.1"/>
</dbReference>
<reference evidence="3 4" key="1">
    <citation type="submission" date="2024-09" db="EMBL/GenBank/DDBJ databases">
        <authorList>
            <person name="Sun Q."/>
            <person name="Mori K."/>
        </authorList>
    </citation>
    <scope>NUCLEOTIDE SEQUENCE [LARGE SCALE GENOMIC DNA]</scope>
    <source>
        <strain evidence="3 4">TBRC 1432</strain>
    </source>
</reference>
<dbReference type="PANTHER" id="PTHR30344:SF1">
    <property type="entry name" value="6-PHOSPHOGLUCONOLACTONASE"/>
    <property type="match status" value="1"/>
</dbReference>
<dbReference type="SUPFAM" id="SSF51004">
    <property type="entry name" value="C-terminal (heme d1) domain of cytochrome cd1-nitrite reductase"/>
    <property type="match status" value="1"/>
</dbReference>
<feature type="region of interest" description="Disordered" evidence="2">
    <location>
        <begin position="146"/>
        <end position="168"/>
    </location>
</feature>
<protein>
    <submittedName>
        <fullName evidence="3">Lactonase family protein</fullName>
    </submittedName>
</protein>
<name>A0ABV6MJF9_9PSEU</name>
<evidence type="ECO:0000313" key="4">
    <source>
        <dbReference type="Proteomes" id="UP001589810"/>
    </source>
</evidence>
<evidence type="ECO:0000256" key="1">
    <source>
        <dbReference type="ARBA" id="ARBA00005564"/>
    </source>
</evidence>
<evidence type="ECO:0000313" key="3">
    <source>
        <dbReference type="EMBL" id="MFC0540307.1"/>
    </source>
</evidence>
<gene>
    <name evidence="3" type="ORF">ACFFH7_02390</name>
</gene>
<comment type="caution">
    <text evidence="3">The sequence shown here is derived from an EMBL/GenBank/DDBJ whole genome shotgun (WGS) entry which is preliminary data.</text>
</comment>
<comment type="similarity">
    <text evidence="1">Belongs to the cycloisomerase 2 family.</text>
</comment>
<proteinExistence type="inferred from homology"/>
<dbReference type="InterPro" id="IPR015943">
    <property type="entry name" value="WD40/YVTN_repeat-like_dom_sf"/>
</dbReference>
<dbReference type="Proteomes" id="UP001589810">
    <property type="component" value="Unassembled WGS sequence"/>
</dbReference>
<evidence type="ECO:0000256" key="2">
    <source>
        <dbReference type="SAM" id="MobiDB-lite"/>
    </source>
</evidence>
<dbReference type="InterPro" id="IPR050282">
    <property type="entry name" value="Cycloisomerase_2"/>
</dbReference>
<dbReference type="Pfam" id="PF10282">
    <property type="entry name" value="Lactonase"/>
    <property type="match status" value="1"/>
</dbReference>
<organism evidence="3 4">
    <name type="scientific">Kutzneria chonburiensis</name>
    <dbReference type="NCBI Taxonomy" id="1483604"/>
    <lineage>
        <taxon>Bacteria</taxon>
        <taxon>Bacillati</taxon>
        <taxon>Actinomycetota</taxon>
        <taxon>Actinomycetes</taxon>
        <taxon>Pseudonocardiales</taxon>
        <taxon>Pseudonocardiaceae</taxon>
        <taxon>Kutzneria</taxon>
    </lineage>
</organism>
<dbReference type="InterPro" id="IPR011048">
    <property type="entry name" value="Haem_d1_sf"/>
</dbReference>
<keyword evidence="4" id="KW-1185">Reference proteome</keyword>
<dbReference type="InterPro" id="IPR019405">
    <property type="entry name" value="Lactonase_7-beta_prop"/>
</dbReference>
<dbReference type="EMBL" id="JBHLUD010000001">
    <property type="protein sequence ID" value="MFC0540307.1"/>
    <property type="molecule type" value="Genomic_DNA"/>
</dbReference>